<comment type="subcellular location">
    <subcellularLocation>
        <location evidence="1">Cytoplasm</location>
    </subcellularLocation>
</comment>
<comment type="similarity">
    <text evidence="4">Belongs to the synaptopodin family.</text>
</comment>
<feature type="compositionally biased region" description="Polar residues" evidence="6">
    <location>
        <begin position="161"/>
        <end position="180"/>
    </location>
</feature>
<feature type="region of interest" description="Disordered" evidence="6">
    <location>
        <begin position="1086"/>
        <end position="1106"/>
    </location>
</feature>
<protein>
    <submittedName>
        <fullName evidence="7">Uncharacterized protein, isoform D</fullName>
    </submittedName>
    <submittedName>
        <fullName evidence="8">Uncharacterized protein, isoform G</fullName>
    </submittedName>
</protein>
<reference evidence="8 9" key="1">
    <citation type="journal article" date="2007" name="Nature">
        <title>Evolution of genes and genomes on the Drosophila phylogeny.</title>
        <authorList>
            <consortium name="Drosophila 12 Genomes Consortium"/>
            <person name="Clark A.G."/>
            <person name="Eisen M.B."/>
            <person name="Smith D.R."/>
            <person name="Bergman C.M."/>
            <person name="Oliver B."/>
            <person name="Markow T.A."/>
            <person name="Kaufman T.C."/>
            <person name="Kellis M."/>
            <person name="Gelbart W."/>
            <person name="Iyer V.N."/>
            <person name="Pollard D.A."/>
            <person name="Sackton T.B."/>
            <person name="Larracuente A.M."/>
            <person name="Singh N.D."/>
            <person name="Abad J.P."/>
            <person name="Abt D.N."/>
            <person name="Adryan B."/>
            <person name="Aguade M."/>
            <person name="Akashi H."/>
            <person name="Anderson W.W."/>
            <person name="Aquadro C.F."/>
            <person name="Ardell D.H."/>
            <person name="Arguello R."/>
            <person name="Artieri C.G."/>
            <person name="Barbash D.A."/>
            <person name="Barker D."/>
            <person name="Barsanti P."/>
            <person name="Batterham P."/>
            <person name="Batzoglou S."/>
            <person name="Begun D."/>
            <person name="Bhutkar A."/>
            <person name="Blanco E."/>
            <person name="Bosak S.A."/>
            <person name="Bradley R.K."/>
            <person name="Brand A.D."/>
            <person name="Brent M.R."/>
            <person name="Brooks A.N."/>
            <person name="Brown R.H."/>
            <person name="Butlin R.K."/>
            <person name="Caggese C."/>
            <person name="Calvi B.R."/>
            <person name="Bernardo de Carvalho A."/>
            <person name="Caspi A."/>
            <person name="Castrezana S."/>
            <person name="Celniker S.E."/>
            <person name="Chang J.L."/>
            <person name="Chapple C."/>
            <person name="Chatterji S."/>
            <person name="Chinwalla A."/>
            <person name="Civetta A."/>
            <person name="Clifton S.W."/>
            <person name="Comeron J.M."/>
            <person name="Costello J.C."/>
            <person name="Coyne J.A."/>
            <person name="Daub J."/>
            <person name="David R.G."/>
            <person name="Delcher A.L."/>
            <person name="Delehaunty K."/>
            <person name="Do C.B."/>
            <person name="Ebling H."/>
            <person name="Edwards K."/>
            <person name="Eickbush T."/>
            <person name="Evans J.D."/>
            <person name="Filipski A."/>
            <person name="Findeiss S."/>
            <person name="Freyhult E."/>
            <person name="Fulton L."/>
            <person name="Fulton R."/>
            <person name="Garcia A.C."/>
            <person name="Gardiner A."/>
            <person name="Garfield D.A."/>
            <person name="Garvin B.E."/>
            <person name="Gibson G."/>
            <person name="Gilbert D."/>
            <person name="Gnerre S."/>
            <person name="Godfrey J."/>
            <person name="Good R."/>
            <person name="Gotea V."/>
            <person name="Gravely B."/>
            <person name="Greenberg A.J."/>
            <person name="Griffiths-Jones S."/>
            <person name="Gross S."/>
            <person name="Guigo R."/>
            <person name="Gustafson E.A."/>
            <person name="Haerty W."/>
            <person name="Hahn M.W."/>
            <person name="Halligan D.L."/>
            <person name="Halpern A.L."/>
            <person name="Halter G.M."/>
            <person name="Han M.V."/>
            <person name="Heger A."/>
            <person name="Hillier L."/>
            <person name="Hinrichs A.S."/>
            <person name="Holmes I."/>
            <person name="Hoskins R.A."/>
            <person name="Hubisz M.J."/>
            <person name="Hultmark D."/>
            <person name="Huntley M.A."/>
            <person name="Jaffe D.B."/>
            <person name="Jagadeeshan S."/>
            <person name="Jeck W.R."/>
            <person name="Johnson J."/>
            <person name="Jones C.D."/>
            <person name="Jordan W.C."/>
            <person name="Karpen G.H."/>
            <person name="Kataoka E."/>
            <person name="Keightley P.D."/>
            <person name="Kheradpour P."/>
            <person name="Kirkness E.F."/>
            <person name="Koerich L.B."/>
            <person name="Kristiansen K."/>
            <person name="Kudrna D."/>
            <person name="Kulathinal R.J."/>
            <person name="Kumar S."/>
            <person name="Kwok R."/>
            <person name="Lander E."/>
            <person name="Langley C.H."/>
            <person name="Lapoint R."/>
            <person name="Lazzaro B.P."/>
            <person name="Lee S.J."/>
            <person name="Levesque L."/>
            <person name="Li R."/>
            <person name="Lin C.F."/>
            <person name="Lin M.F."/>
            <person name="Lindblad-Toh K."/>
            <person name="Llopart A."/>
            <person name="Long M."/>
            <person name="Low L."/>
            <person name="Lozovsky E."/>
            <person name="Lu J."/>
            <person name="Luo M."/>
            <person name="Machado C.A."/>
            <person name="Makalowski W."/>
            <person name="Marzo M."/>
            <person name="Matsuda M."/>
            <person name="Matzkin L."/>
            <person name="McAllister B."/>
            <person name="McBride C.S."/>
            <person name="McKernan B."/>
            <person name="McKernan K."/>
            <person name="Mendez-Lago M."/>
            <person name="Minx P."/>
            <person name="Mollenhauer M.U."/>
            <person name="Montooth K."/>
            <person name="Mount S.M."/>
            <person name="Mu X."/>
            <person name="Myers E."/>
            <person name="Negre B."/>
            <person name="Newfeld S."/>
            <person name="Nielsen R."/>
            <person name="Noor M.A."/>
            <person name="O'Grady P."/>
            <person name="Pachter L."/>
            <person name="Papaceit M."/>
            <person name="Parisi M.J."/>
            <person name="Parisi M."/>
            <person name="Parts L."/>
            <person name="Pedersen J.S."/>
            <person name="Pesole G."/>
            <person name="Phillippy A.M."/>
            <person name="Ponting C.P."/>
            <person name="Pop M."/>
            <person name="Porcelli D."/>
            <person name="Powell J.R."/>
            <person name="Prohaska S."/>
            <person name="Pruitt K."/>
            <person name="Puig M."/>
            <person name="Quesneville H."/>
            <person name="Ram K.R."/>
            <person name="Rand D."/>
            <person name="Rasmussen M.D."/>
            <person name="Reed L.K."/>
            <person name="Reenan R."/>
            <person name="Reily A."/>
            <person name="Remington K.A."/>
            <person name="Rieger T.T."/>
            <person name="Ritchie M.G."/>
            <person name="Robin C."/>
            <person name="Rogers Y.H."/>
            <person name="Rohde C."/>
            <person name="Rozas J."/>
            <person name="Rubenfield M.J."/>
            <person name="Ruiz A."/>
            <person name="Russo S."/>
            <person name="Salzberg S.L."/>
            <person name="Sanchez-Gracia A."/>
            <person name="Saranga D.J."/>
            <person name="Sato H."/>
            <person name="Schaeffer S.W."/>
            <person name="Schatz M.C."/>
            <person name="Schlenke T."/>
            <person name="Schwartz R."/>
            <person name="Segarra C."/>
            <person name="Singh R.S."/>
            <person name="Sirot L."/>
            <person name="Sirota M."/>
            <person name="Sisneros N.B."/>
            <person name="Smith C.D."/>
            <person name="Smith T.F."/>
            <person name="Spieth J."/>
            <person name="Stage D.E."/>
            <person name="Stark A."/>
            <person name="Stephan W."/>
            <person name="Strausberg R.L."/>
            <person name="Strempel S."/>
            <person name="Sturgill D."/>
            <person name="Sutton G."/>
            <person name="Sutton G.G."/>
            <person name="Tao W."/>
            <person name="Teichmann S."/>
            <person name="Tobari Y.N."/>
            <person name="Tomimura Y."/>
            <person name="Tsolas J.M."/>
            <person name="Valente V.L."/>
            <person name="Venter E."/>
            <person name="Venter J.C."/>
            <person name="Vicario S."/>
            <person name="Vieira F.G."/>
            <person name="Vilella A.J."/>
            <person name="Villasante A."/>
            <person name="Walenz B."/>
            <person name="Wang J."/>
            <person name="Wasserman M."/>
            <person name="Watts T."/>
            <person name="Wilson D."/>
            <person name="Wilson R.K."/>
            <person name="Wing R.A."/>
            <person name="Wolfner M.F."/>
            <person name="Wong A."/>
            <person name="Wong G.K."/>
            <person name="Wu C.I."/>
            <person name="Wu G."/>
            <person name="Yamamoto D."/>
            <person name="Yang H.P."/>
            <person name="Yang S.P."/>
            <person name="Yorke J.A."/>
            <person name="Yoshida K."/>
            <person name="Zdobnov E."/>
            <person name="Zhang P."/>
            <person name="Zhang Y."/>
            <person name="Zimin A.V."/>
            <person name="Baldwin J."/>
            <person name="Abdouelleil A."/>
            <person name="Abdulkadir J."/>
            <person name="Abebe A."/>
            <person name="Abera B."/>
            <person name="Abreu J."/>
            <person name="Acer S.C."/>
            <person name="Aftuck L."/>
            <person name="Alexander A."/>
            <person name="An P."/>
            <person name="Anderson E."/>
            <person name="Anderson S."/>
            <person name="Arachi H."/>
            <person name="Azer M."/>
            <person name="Bachantsang P."/>
            <person name="Barry A."/>
            <person name="Bayul T."/>
            <person name="Berlin A."/>
            <person name="Bessette D."/>
            <person name="Bloom T."/>
            <person name="Blye J."/>
            <person name="Boguslavskiy L."/>
            <person name="Bonnet C."/>
            <person name="Boukhgalter B."/>
            <person name="Bourzgui I."/>
            <person name="Brown A."/>
            <person name="Cahill P."/>
            <person name="Channer S."/>
            <person name="Cheshatsang Y."/>
            <person name="Chuda L."/>
            <person name="Citroen M."/>
            <person name="Collymore A."/>
            <person name="Cooke P."/>
            <person name="Costello M."/>
            <person name="D'Aco K."/>
            <person name="Daza R."/>
            <person name="De Haan G."/>
            <person name="DeGray S."/>
            <person name="DeMaso C."/>
            <person name="Dhargay N."/>
            <person name="Dooley K."/>
            <person name="Dooley E."/>
            <person name="Doricent M."/>
            <person name="Dorje P."/>
            <person name="Dorjee K."/>
            <person name="Dupes A."/>
            <person name="Elong R."/>
            <person name="Falk J."/>
            <person name="Farina A."/>
            <person name="Faro S."/>
            <person name="Ferguson D."/>
            <person name="Fisher S."/>
            <person name="Foley C.D."/>
            <person name="Franke A."/>
            <person name="Friedrich D."/>
            <person name="Gadbois L."/>
            <person name="Gearin G."/>
            <person name="Gearin C.R."/>
            <person name="Giannoukos G."/>
            <person name="Goode T."/>
            <person name="Graham J."/>
            <person name="Grandbois E."/>
            <person name="Grewal S."/>
            <person name="Gyaltsen K."/>
            <person name="Hafez N."/>
            <person name="Hagos B."/>
            <person name="Hall J."/>
            <person name="Henson C."/>
            <person name="Hollinger A."/>
            <person name="Honan T."/>
            <person name="Huard M.D."/>
            <person name="Hughes L."/>
            <person name="Hurhula B."/>
            <person name="Husby M.E."/>
            <person name="Kamat A."/>
            <person name="Kanga B."/>
            <person name="Kashin S."/>
            <person name="Khazanovich D."/>
            <person name="Kisner P."/>
            <person name="Lance K."/>
            <person name="Lara M."/>
            <person name="Lee W."/>
            <person name="Lennon N."/>
            <person name="Letendre F."/>
            <person name="LeVine R."/>
            <person name="Lipovsky A."/>
            <person name="Liu X."/>
            <person name="Liu J."/>
            <person name="Liu S."/>
            <person name="Lokyitsang T."/>
            <person name="Lokyitsang Y."/>
            <person name="Lubonja R."/>
            <person name="Lui A."/>
            <person name="MacDonald P."/>
            <person name="Magnisalis V."/>
            <person name="Maru K."/>
            <person name="Matthews C."/>
            <person name="McCusker W."/>
            <person name="McDonough S."/>
            <person name="Mehta T."/>
            <person name="Meldrim J."/>
            <person name="Meneus L."/>
            <person name="Mihai O."/>
            <person name="Mihalev A."/>
            <person name="Mihova T."/>
            <person name="Mittelman R."/>
            <person name="Mlenga V."/>
            <person name="Montmayeur A."/>
            <person name="Mulrain L."/>
            <person name="Navidi A."/>
            <person name="Naylor J."/>
            <person name="Negash T."/>
            <person name="Nguyen T."/>
            <person name="Nguyen N."/>
            <person name="Nicol R."/>
            <person name="Norbu C."/>
            <person name="Norbu N."/>
            <person name="Novod N."/>
            <person name="O'Neill B."/>
            <person name="Osman S."/>
            <person name="Markiewicz E."/>
            <person name="Oyono O.L."/>
            <person name="Patti C."/>
            <person name="Phunkhang P."/>
            <person name="Pierre F."/>
            <person name="Priest M."/>
            <person name="Raghuraman S."/>
            <person name="Rege F."/>
            <person name="Reyes R."/>
            <person name="Rise C."/>
            <person name="Rogov P."/>
            <person name="Ross K."/>
            <person name="Ryan E."/>
            <person name="Settipalli S."/>
            <person name="Shea T."/>
            <person name="Sherpa N."/>
            <person name="Shi L."/>
            <person name="Shih D."/>
            <person name="Sparrow T."/>
            <person name="Spaulding J."/>
            <person name="Stalker J."/>
            <person name="Stange-Thomann N."/>
            <person name="Stavropoulos S."/>
            <person name="Stone C."/>
            <person name="Strader C."/>
            <person name="Tesfaye S."/>
            <person name="Thomson T."/>
            <person name="Thoulutsang Y."/>
            <person name="Thoulutsang D."/>
            <person name="Topham K."/>
            <person name="Topping I."/>
            <person name="Tsamla T."/>
            <person name="Vassiliev H."/>
            <person name="Vo A."/>
            <person name="Wangchuk T."/>
            <person name="Wangdi T."/>
            <person name="Weiand M."/>
            <person name="Wilkinson J."/>
            <person name="Wilson A."/>
            <person name="Yadav S."/>
            <person name="Young G."/>
            <person name="Yu Q."/>
            <person name="Zembek L."/>
            <person name="Zhong D."/>
            <person name="Zimmer A."/>
            <person name="Zwirko Z."/>
            <person name="Jaffe D.B."/>
            <person name="Alvarez P."/>
            <person name="Brockman W."/>
            <person name="Butler J."/>
            <person name="Chin C."/>
            <person name="Gnerre S."/>
            <person name="Grabherr M."/>
            <person name="Kleber M."/>
            <person name="Mauceli E."/>
            <person name="MacCallum I."/>
        </authorList>
    </citation>
    <scope>NUCLEOTIDE SEQUENCE [LARGE SCALE GENOMIC DNA]</scope>
    <source>
        <strain evidence="8">TSC#15010-1051.87</strain>
        <strain evidence="9">Tucson 15010-1051.87</strain>
    </source>
</reference>
<dbReference type="Proteomes" id="UP000008792">
    <property type="component" value="Unassembled WGS sequence"/>
</dbReference>
<dbReference type="GO" id="GO:0032233">
    <property type="term" value="P:positive regulation of actin filament bundle assembly"/>
    <property type="evidence" value="ECO:0007669"/>
    <property type="project" value="TreeGrafter"/>
</dbReference>
<dbReference type="GO" id="GO:0005634">
    <property type="term" value="C:nucleus"/>
    <property type="evidence" value="ECO:0007669"/>
    <property type="project" value="TreeGrafter"/>
</dbReference>
<dbReference type="AlphaFoldDB" id="A0A0Q9WST0"/>
<dbReference type="OrthoDB" id="300641at2759"/>
<organism evidence="8 9">
    <name type="scientific">Drosophila virilis</name>
    <name type="common">Fruit fly</name>
    <dbReference type="NCBI Taxonomy" id="7244"/>
    <lineage>
        <taxon>Eukaryota</taxon>
        <taxon>Metazoa</taxon>
        <taxon>Ecdysozoa</taxon>
        <taxon>Arthropoda</taxon>
        <taxon>Hexapoda</taxon>
        <taxon>Insecta</taxon>
        <taxon>Pterygota</taxon>
        <taxon>Neoptera</taxon>
        <taxon>Endopterygota</taxon>
        <taxon>Diptera</taxon>
        <taxon>Brachycera</taxon>
        <taxon>Muscomorpha</taxon>
        <taxon>Ephydroidea</taxon>
        <taxon>Drosophilidae</taxon>
        <taxon>Drosophila</taxon>
    </lineage>
</organism>
<dbReference type="PANTHER" id="PTHR24217:SF0">
    <property type="entry name" value="PDZ DOMAIN-CONTAINING PROTEIN"/>
    <property type="match status" value="1"/>
</dbReference>
<keyword evidence="9" id="KW-1185">Reference proteome</keyword>
<dbReference type="GO" id="GO:0015629">
    <property type="term" value="C:actin cytoskeleton"/>
    <property type="evidence" value="ECO:0007669"/>
    <property type="project" value="TreeGrafter"/>
</dbReference>
<feature type="compositionally biased region" description="Basic and acidic residues" evidence="6">
    <location>
        <begin position="207"/>
        <end position="221"/>
    </location>
</feature>
<evidence type="ECO:0000256" key="4">
    <source>
        <dbReference type="ARBA" id="ARBA00038161"/>
    </source>
</evidence>
<evidence type="ECO:0000256" key="3">
    <source>
        <dbReference type="ARBA" id="ARBA00022553"/>
    </source>
</evidence>
<dbReference type="EMBL" id="CH940665">
    <property type="protein sequence ID" value="KRF85319.1"/>
    <property type="molecule type" value="Genomic_DNA"/>
</dbReference>
<feature type="region of interest" description="Disordered" evidence="6">
    <location>
        <begin position="946"/>
        <end position="983"/>
    </location>
</feature>
<evidence type="ECO:0000313" key="7">
    <source>
        <dbReference type="EMBL" id="KRF85316.1"/>
    </source>
</evidence>
<dbReference type="GO" id="GO:0030018">
    <property type="term" value="C:Z disc"/>
    <property type="evidence" value="ECO:0007669"/>
    <property type="project" value="TreeGrafter"/>
</dbReference>
<feature type="compositionally biased region" description="Acidic residues" evidence="6">
    <location>
        <begin position="189"/>
        <end position="206"/>
    </location>
</feature>
<gene>
    <name evidence="8" type="primary">Dvir\GJ12646</name>
    <name evidence="8" type="ORF">Dvir_GJ12646</name>
</gene>
<name>A0A0Q9WST0_DROVI</name>
<evidence type="ECO:0000256" key="6">
    <source>
        <dbReference type="SAM" id="MobiDB-lite"/>
    </source>
</evidence>
<evidence type="ECO:0000313" key="8">
    <source>
        <dbReference type="EMBL" id="KRF85319.1"/>
    </source>
</evidence>
<evidence type="ECO:0000256" key="5">
    <source>
        <dbReference type="SAM" id="Coils"/>
    </source>
</evidence>
<reference evidence="8" key="2">
    <citation type="journal article" date="2008" name="Bioinformatics">
        <title>Assembly reconciliation.</title>
        <authorList>
            <person name="Zimin A.V."/>
            <person name="Smith D.R."/>
            <person name="Sutton G."/>
            <person name="Yorke J.A."/>
        </authorList>
    </citation>
    <scope>NUCLEOTIDE SEQUENCE</scope>
    <source>
        <strain evidence="8">TSC#15010-1051.87</strain>
    </source>
</reference>
<accession>A0A0Q9WST0</accession>
<evidence type="ECO:0000256" key="2">
    <source>
        <dbReference type="ARBA" id="ARBA00022490"/>
    </source>
</evidence>
<dbReference type="STRING" id="7244.A0A0Q9WST0"/>
<dbReference type="PANTHER" id="PTHR24217">
    <property type="entry name" value="PUTATIVE-RELATED"/>
    <property type="match status" value="1"/>
</dbReference>
<dbReference type="FunCoup" id="A0A0Q9WST0">
    <property type="interactions" value="26"/>
</dbReference>
<evidence type="ECO:0000313" key="9">
    <source>
        <dbReference type="Proteomes" id="UP000008792"/>
    </source>
</evidence>
<feature type="compositionally biased region" description="Basic and acidic residues" evidence="6">
    <location>
        <begin position="135"/>
        <end position="147"/>
    </location>
</feature>
<dbReference type="GO" id="GO:0003779">
    <property type="term" value="F:actin binding"/>
    <property type="evidence" value="ECO:0007669"/>
    <property type="project" value="TreeGrafter"/>
</dbReference>
<feature type="region of interest" description="Disordered" evidence="6">
    <location>
        <begin position="1"/>
        <end position="63"/>
    </location>
</feature>
<feature type="coiled-coil region" evidence="5">
    <location>
        <begin position="230"/>
        <end position="355"/>
    </location>
</feature>
<feature type="compositionally biased region" description="Basic and acidic residues" evidence="6">
    <location>
        <begin position="91"/>
        <end position="105"/>
    </location>
</feature>
<proteinExistence type="inferred from homology"/>
<feature type="region of interest" description="Disordered" evidence="6">
    <location>
        <begin position="89"/>
        <end position="224"/>
    </location>
</feature>
<keyword evidence="2" id="KW-0963">Cytoplasm</keyword>
<dbReference type="EMBL" id="CH940665">
    <property type="protein sequence ID" value="KRF85316.1"/>
    <property type="molecule type" value="Genomic_DNA"/>
</dbReference>
<evidence type="ECO:0000256" key="1">
    <source>
        <dbReference type="ARBA" id="ARBA00004496"/>
    </source>
</evidence>
<sequence>MDSEVVTKLSENDNTESVEDSKENVPPEATDTTKDQKGGDAIVNEDVASAEDDNESRHTEIKTTTIVTTKKDNGDEVPITETQTTTTVVVTKKDSEEETSQKETETTSSTVAIAKNGLASIKDNVYNVDNSQIKAEPKNSHPVKPELESDPITETAEFINKSGSQSSIPDTSTDAAEQNVSVSEKKEEEESEESDSTSDDEDVGEETEAKIKKNKDDRDESQPEVVAVEVKKAQDSAEKINNANKDINNEIENIISDIDINIKAQEKITQLKEQELQLIQKQKELANQIQQQQLLAQKLFAQNQLKEQELKAQQYQQNQLKEQELRGQQYQQNQLNEQELRAQQYQQQKQFQSHNEHKEEIAPKVAQDYTRAHSQLENSYDKKESSNLSRTVDLRKIFTPATDAPEILPKNRKLYASSAFYSPSLHPTVEDQVELARRISHSLSDISNQTSKGQSMYVNRKKRSVKWVHEGSGQEIEEDDIIETRSLSKENTEEILKPDLNKLEKMPLKLVMNPRGQMRDYNSLKESINVESGLLSPDHCAELITALQLQKGRGAELFAKRRRKAENWVVDETNAGIHSPSGIPDYQQYQARPATSPSILPAYSDAGKHRVQLNLHQDQLIEKYSKPGVQVVKSPWEAALQTGSASAAFLEDSRYQNQTPIASQASPVHFNQDVTDFPSSIPELPSRQPAPYYGLSNNVQDPYKNLHNIRVQGQPNQPSNPQRELAYKPSVAQGWGGRNVELPREYYWQSYQQQYERQNTDDMSEYYCSNEHVLIDPKIYGANITNNSNNYLTDEIEHRLLQLEQFQKCFMQQQRLGLNIGSKHGMPEASGQRNVPTDMYRIIKESEIASDNTKLSKCKEDIEKNIAEVTDPVNVRELIFSFEQQSLREHEGLQKNRCEFTTDTRRLTDDNSKSQSNFALETERNDDADESTTKGLYVPKEISLSSYAPPPIQQQTSNFQSPTKPEFSKGYMTSHVGDAPSGFPISNPTSGLYSSVPPKQQLYAPASYQKVPPSSVQAAPQVNFNPSPLSFDKLSKFQESNQRNSGVSTQRYLNVNKQPAYKNVRNASPTPFTPGGIGNCAGFDNIQRSPFSSTPSNYAQNPYSPESHQLRAPAQCFNNSARGWTQAPNPQRNALSSKLPVATEGLPYSDF</sequence>
<dbReference type="InParanoid" id="A0A0Q9WST0"/>
<dbReference type="InterPro" id="IPR051976">
    <property type="entry name" value="Synaptopodin_domain"/>
</dbReference>
<reference evidence="8" key="3">
    <citation type="submission" date="2015-11" db="EMBL/GenBank/DDBJ databases">
        <authorList>
            <consortium name="FlyBase"/>
        </authorList>
    </citation>
    <scope>NUCLEOTIDE SEQUENCE</scope>
    <source>
        <strain evidence="8">TSC#15010-1051.87</strain>
    </source>
</reference>
<feature type="region of interest" description="Disordered" evidence="6">
    <location>
        <begin position="904"/>
        <end position="934"/>
    </location>
</feature>
<feature type="compositionally biased region" description="Basic and acidic residues" evidence="6">
    <location>
        <begin position="19"/>
        <end position="38"/>
    </location>
</feature>
<keyword evidence="5" id="KW-0175">Coiled coil</keyword>
<keyword evidence="3" id="KW-0597">Phosphoprotein</keyword>
<feature type="compositionally biased region" description="Polar residues" evidence="6">
    <location>
        <begin position="953"/>
        <end position="963"/>
    </location>
</feature>